<feature type="region of interest" description="Disordered" evidence="7">
    <location>
        <begin position="54"/>
        <end position="75"/>
    </location>
</feature>
<evidence type="ECO:0000313" key="10">
    <source>
        <dbReference type="Proteomes" id="UP000001307"/>
    </source>
</evidence>
<keyword evidence="5 8" id="KW-0472">Membrane</keyword>
<keyword evidence="4 8" id="KW-1133">Transmembrane helix</keyword>
<dbReference type="InParanoid" id="E4XS62"/>
<evidence type="ECO:0000256" key="4">
    <source>
        <dbReference type="ARBA" id="ARBA00022989"/>
    </source>
</evidence>
<evidence type="ECO:0000313" key="9">
    <source>
        <dbReference type="EMBL" id="CBY12610.1"/>
    </source>
</evidence>
<proteinExistence type="inferred from homology"/>
<keyword evidence="10" id="KW-1185">Reference proteome</keyword>
<evidence type="ECO:0000256" key="5">
    <source>
        <dbReference type="ARBA" id="ARBA00023136"/>
    </source>
</evidence>
<evidence type="ECO:0000256" key="3">
    <source>
        <dbReference type="ARBA" id="ARBA00022692"/>
    </source>
</evidence>
<keyword evidence="3 8" id="KW-0812">Transmembrane</keyword>
<name>E4XS62_OIKDI</name>
<gene>
    <name evidence="9" type="ORF">GSOID_T00002012001</name>
</gene>
<comment type="similarity">
    <text evidence="2">Belongs to the prominin family.</text>
</comment>
<dbReference type="GO" id="GO:0031528">
    <property type="term" value="C:microvillus membrane"/>
    <property type="evidence" value="ECO:0007669"/>
    <property type="project" value="UniProtKB-SubCell"/>
</dbReference>
<dbReference type="AlphaFoldDB" id="E4XS62"/>
<dbReference type="EMBL" id="FN653131">
    <property type="protein sequence ID" value="CBY12610.1"/>
    <property type="molecule type" value="Genomic_DNA"/>
</dbReference>
<keyword evidence="6" id="KW-0325">Glycoprotein</keyword>
<reference evidence="9 10" key="1">
    <citation type="journal article" date="2010" name="Science">
        <title>Plasticity of animal genome architecture unmasked by rapid evolution of a pelagic tunicate.</title>
        <authorList>
            <person name="Denoeud F."/>
            <person name="Henriet S."/>
            <person name="Mungpakdee S."/>
            <person name="Aury J.M."/>
            <person name="Da Silva C."/>
            <person name="Brinkmann H."/>
            <person name="Mikhaleva J."/>
            <person name="Olsen L.C."/>
            <person name="Jubin C."/>
            <person name="Canestro C."/>
            <person name="Bouquet J.M."/>
            <person name="Danks G."/>
            <person name="Poulain J."/>
            <person name="Campsteijn C."/>
            <person name="Adamski M."/>
            <person name="Cross I."/>
            <person name="Yadetie F."/>
            <person name="Muffato M."/>
            <person name="Louis A."/>
            <person name="Butcher S."/>
            <person name="Tsagkogeorga G."/>
            <person name="Konrad A."/>
            <person name="Singh S."/>
            <person name="Jensen M.F."/>
            <person name="Cong E.H."/>
            <person name="Eikeseth-Otteraa H."/>
            <person name="Noel B."/>
            <person name="Anthouard V."/>
            <person name="Porcel B.M."/>
            <person name="Kachouri-Lafond R."/>
            <person name="Nishino A."/>
            <person name="Ugolini M."/>
            <person name="Chourrout P."/>
            <person name="Nishida H."/>
            <person name="Aasland R."/>
            <person name="Huzurbazar S."/>
            <person name="Westhof E."/>
            <person name="Delsuc F."/>
            <person name="Lehrach H."/>
            <person name="Reinhardt R."/>
            <person name="Weissenbach J."/>
            <person name="Roy S.W."/>
            <person name="Artiguenave F."/>
            <person name="Postlethwait J.H."/>
            <person name="Manak J.R."/>
            <person name="Thompson E.M."/>
            <person name="Jaillon O."/>
            <person name="Du Pasquier L."/>
            <person name="Boudinot P."/>
            <person name="Liberles D.A."/>
            <person name="Volff J.N."/>
            <person name="Philippe H."/>
            <person name="Lenhard B."/>
            <person name="Roest Crollius H."/>
            <person name="Wincker P."/>
            <person name="Chourrout D."/>
        </authorList>
    </citation>
    <scope>NUCLEOTIDE SEQUENCE [LARGE SCALE GENOMIC DNA]</scope>
</reference>
<accession>E4XS62</accession>
<dbReference type="Pfam" id="PF05478">
    <property type="entry name" value="Prominin"/>
    <property type="match status" value="1"/>
</dbReference>
<comment type="subcellular location">
    <subcellularLocation>
        <location evidence="1">Cell projection</location>
        <location evidence="1">Microvillus membrane</location>
        <topology evidence="1">Multi-pass membrane protein</topology>
    </subcellularLocation>
</comment>
<organism evidence="9 10">
    <name type="scientific">Oikopleura dioica</name>
    <name type="common">Tunicate</name>
    <dbReference type="NCBI Taxonomy" id="34765"/>
    <lineage>
        <taxon>Eukaryota</taxon>
        <taxon>Metazoa</taxon>
        <taxon>Chordata</taxon>
        <taxon>Tunicata</taxon>
        <taxon>Appendicularia</taxon>
        <taxon>Copelata</taxon>
        <taxon>Oikopleuridae</taxon>
        <taxon>Oikopleura</taxon>
    </lineage>
</organism>
<evidence type="ECO:0000256" key="7">
    <source>
        <dbReference type="SAM" id="MobiDB-lite"/>
    </source>
</evidence>
<dbReference type="InterPro" id="IPR008795">
    <property type="entry name" value="Prominin"/>
</dbReference>
<feature type="transmembrane region" description="Helical" evidence="8">
    <location>
        <begin position="302"/>
        <end position="321"/>
    </location>
</feature>
<evidence type="ECO:0000256" key="2">
    <source>
        <dbReference type="ARBA" id="ARBA00006058"/>
    </source>
</evidence>
<evidence type="ECO:0000256" key="1">
    <source>
        <dbReference type="ARBA" id="ARBA00004475"/>
    </source>
</evidence>
<evidence type="ECO:0000256" key="6">
    <source>
        <dbReference type="ARBA" id="ARBA00023180"/>
    </source>
</evidence>
<sequence>MNRKESHVGCSEPELYIQLDISIDLPYCVIIWLAYGKIFMSGTTEELKRNNRASGSYRRSFGNSSPRSDENRGSYCQSGRNCYSVLTLIKNSTLDGFAVEKSPEFEIEIWNTSFNSNATLFTQADLEALVAINETLSTFNDDLQIQSLYPDLYRLSVKCEILAGQLNLTVFNLLENNDNNDEIIANQIQALQTYSFQLSRNFLRQSFERNFNLIQYEIEEMQQLISKSIINFNKTIGSFPVYNDRISNTVVEILSEAKIKSNNISNTYADKLSSLGECSVIYDVYQESVDFLCAKVSHAINLFWISLGFASIVIIIMIFFGHKFHKTDVFW</sequence>
<evidence type="ECO:0000256" key="8">
    <source>
        <dbReference type="SAM" id="Phobius"/>
    </source>
</evidence>
<protein>
    <submittedName>
        <fullName evidence="9">Uncharacterized protein</fullName>
    </submittedName>
</protein>
<dbReference type="Proteomes" id="UP000001307">
    <property type="component" value="Unassembled WGS sequence"/>
</dbReference>